<evidence type="ECO:0000313" key="3">
    <source>
        <dbReference type="EMBL" id="CAB4727914.1"/>
    </source>
</evidence>
<feature type="domain" description="Acyl-CoA thioesterase-like N-terminal HotDog" evidence="1">
    <location>
        <begin position="45"/>
        <end position="130"/>
    </location>
</feature>
<proteinExistence type="predicted"/>
<name>A0A6J6RZ40_9ZZZZ</name>
<protein>
    <submittedName>
        <fullName evidence="3">Unannotated protein</fullName>
    </submittedName>
</protein>
<evidence type="ECO:0000259" key="2">
    <source>
        <dbReference type="Pfam" id="PF20789"/>
    </source>
</evidence>
<organism evidence="3">
    <name type="scientific">freshwater metagenome</name>
    <dbReference type="NCBI Taxonomy" id="449393"/>
    <lineage>
        <taxon>unclassified sequences</taxon>
        <taxon>metagenomes</taxon>
        <taxon>ecological metagenomes</taxon>
    </lineage>
</organism>
<gene>
    <name evidence="3" type="ORF">UFOPK2658_01509</name>
    <name evidence="4" type="ORF">UFOPK3304_00771</name>
</gene>
<evidence type="ECO:0000313" key="4">
    <source>
        <dbReference type="EMBL" id="CAB4866711.1"/>
    </source>
</evidence>
<feature type="domain" description="Acyl-CoA thioesterase-like C-terminal" evidence="2">
    <location>
        <begin position="174"/>
        <end position="292"/>
    </location>
</feature>
<dbReference type="Gene3D" id="2.40.160.210">
    <property type="entry name" value="Acyl-CoA thioesterase, double hotdog domain"/>
    <property type="match status" value="1"/>
</dbReference>
<dbReference type="InterPro" id="IPR029069">
    <property type="entry name" value="HotDog_dom_sf"/>
</dbReference>
<dbReference type="EMBL" id="CAFBLJ010000031">
    <property type="protein sequence ID" value="CAB4866711.1"/>
    <property type="molecule type" value="Genomic_DNA"/>
</dbReference>
<reference evidence="3" key="1">
    <citation type="submission" date="2020-05" db="EMBL/GenBank/DDBJ databases">
        <authorList>
            <person name="Chiriac C."/>
            <person name="Salcher M."/>
            <person name="Ghai R."/>
            <person name="Kavagutti S V."/>
        </authorList>
    </citation>
    <scope>NUCLEOTIDE SEQUENCE</scope>
</reference>
<dbReference type="SUPFAM" id="SSF54637">
    <property type="entry name" value="Thioesterase/thiol ester dehydrase-isomerase"/>
    <property type="match status" value="2"/>
</dbReference>
<dbReference type="InterPro" id="IPR049450">
    <property type="entry name" value="ACOT8-like_C"/>
</dbReference>
<dbReference type="Pfam" id="PF20789">
    <property type="entry name" value="4HBT_3C"/>
    <property type="match status" value="1"/>
</dbReference>
<dbReference type="InterPro" id="IPR049449">
    <property type="entry name" value="TesB_ACOT8-like_N"/>
</dbReference>
<sequence length="296" mass="31972">MSIEDQGNVVGEADTAEPRFEFDRATQIFRGESLDSSVVYSTKVHPGWDIMGNANGGYLLALVGHAMSDATGRPDCITITAHYLAPCPAGDARIVVTPVRSGRRFATATASLFLLTDTGEKEIIRVLATLGDLANDPGGPSHMDEHPTFPPRGLLPFSQCVGIAESAVDNFAYIHGRLGTRIHPGDVHFREGVKSGQALIRGWFAFNDERPIDTRALLLASDAFPPSVFNLDLPTAWVPTIELTVHTRAIPAPGPVACIFSTRYIQNGLLEEDGEMWDSNGVLVAQSRQLALAPRQ</sequence>
<dbReference type="PANTHER" id="PTHR38110">
    <property type="entry name" value="CHROMOSOME 23, WHOLE GENOME SHOTGUN SEQUENCE"/>
    <property type="match status" value="1"/>
</dbReference>
<evidence type="ECO:0000259" key="1">
    <source>
        <dbReference type="Pfam" id="PF13622"/>
    </source>
</evidence>
<accession>A0A6J6RZ40</accession>
<dbReference type="AlphaFoldDB" id="A0A6J6RZ40"/>
<dbReference type="PANTHER" id="PTHR38110:SF1">
    <property type="entry name" value="THIOESTERASE DOMAIN-CONTAINING PROTEIN"/>
    <property type="match status" value="1"/>
</dbReference>
<dbReference type="InterPro" id="IPR042171">
    <property type="entry name" value="Acyl-CoA_hotdog"/>
</dbReference>
<dbReference type="EMBL" id="CAEZYH010000083">
    <property type="protein sequence ID" value="CAB4727914.1"/>
    <property type="molecule type" value="Genomic_DNA"/>
</dbReference>
<dbReference type="InterPro" id="IPR052389">
    <property type="entry name" value="Sec_Metab_Biosynth-Assoc"/>
</dbReference>
<dbReference type="Pfam" id="PF13622">
    <property type="entry name" value="4HBT_3"/>
    <property type="match status" value="1"/>
</dbReference>